<dbReference type="Gene3D" id="1.10.1200.10">
    <property type="entry name" value="ACP-like"/>
    <property type="match status" value="1"/>
</dbReference>
<dbReference type="InterPro" id="IPR029063">
    <property type="entry name" value="SAM-dependent_MTases_sf"/>
</dbReference>
<dbReference type="SMART" id="SM00823">
    <property type="entry name" value="PKS_PP"/>
    <property type="match status" value="1"/>
</dbReference>
<dbReference type="InterPro" id="IPR020806">
    <property type="entry name" value="PKS_PP-bd"/>
</dbReference>
<keyword evidence="7" id="KW-1185">Reference proteome</keyword>
<reference evidence="6 7" key="1">
    <citation type="submission" date="2021-01" db="EMBL/GenBank/DDBJ databases">
        <title>Whole genome shotgun sequence of Verrucosispora lutea NBRC 106530.</title>
        <authorList>
            <person name="Komaki H."/>
            <person name="Tamura T."/>
        </authorList>
    </citation>
    <scope>NUCLEOTIDE SEQUENCE [LARGE SCALE GENOMIC DNA]</scope>
    <source>
        <strain evidence="6 7">NBRC 106530</strain>
    </source>
</reference>
<evidence type="ECO:0000313" key="6">
    <source>
        <dbReference type="EMBL" id="GIJ21056.1"/>
    </source>
</evidence>
<dbReference type="SMART" id="SM00825">
    <property type="entry name" value="PKS_KS"/>
    <property type="match status" value="1"/>
</dbReference>
<dbReference type="PROSITE" id="PS00012">
    <property type="entry name" value="PHOSPHOPANTETHEINE"/>
    <property type="match status" value="1"/>
</dbReference>
<dbReference type="Pfam" id="PF00550">
    <property type="entry name" value="PP-binding"/>
    <property type="match status" value="1"/>
</dbReference>
<evidence type="ECO:0000256" key="2">
    <source>
        <dbReference type="ARBA" id="ARBA00022553"/>
    </source>
</evidence>
<dbReference type="SUPFAM" id="SSF53901">
    <property type="entry name" value="Thiolase-like"/>
    <property type="match status" value="1"/>
</dbReference>
<dbReference type="EMBL" id="BOPB01000009">
    <property type="protein sequence ID" value="GIJ21056.1"/>
    <property type="molecule type" value="Genomic_DNA"/>
</dbReference>
<dbReference type="PANTHER" id="PTHR43775">
    <property type="entry name" value="FATTY ACID SYNTHASE"/>
    <property type="match status" value="1"/>
</dbReference>
<dbReference type="InterPro" id="IPR020841">
    <property type="entry name" value="PKS_Beta-ketoAc_synthase_dom"/>
</dbReference>
<dbReference type="Gene3D" id="3.30.70.3290">
    <property type="match status" value="1"/>
</dbReference>
<dbReference type="InterPro" id="IPR009081">
    <property type="entry name" value="PP-bd_ACP"/>
</dbReference>
<evidence type="ECO:0000256" key="3">
    <source>
        <dbReference type="ARBA" id="ARBA00022679"/>
    </source>
</evidence>
<dbReference type="InterPro" id="IPR016039">
    <property type="entry name" value="Thiolase-like"/>
</dbReference>
<dbReference type="Pfam" id="PF08659">
    <property type="entry name" value="KR"/>
    <property type="match status" value="1"/>
</dbReference>
<evidence type="ECO:0000256" key="1">
    <source>
        <dbReference type="ARBA" id="ARBA00022450"/>
    </source>
</evidence>
<dbReference type="Gene3D" id="3.40.50.720">
    <property type="entry name" value="NAD(P)-binding Rossmann-like Domain"/>
    <property type="match status" value="1"/>
</dbReference>
<dbReference type="Pfam" id="PF00109">
    <property type="entry name" value="ketoacyl-synt"/>
    <property type="match status" value="1"/>
</dbReference>
<dbReference type="SMART" id="SM00822">
    <property type="entry name" value="PKS_KR"/>
    <property type="match status" value="1"/>
</dbReference>
<dbReference type="RefSeq" id="WP_203996241.1">
    <property type="nucleotide sequence ID" value="NZ_BOPB01000009.1"/>
</dbReference>
<dbReference type="InterPro" id="IPR018201">
    <property type="entry name" value="Ketoacyl_synth_AS"/>
</dbReference>
<accession>A0ABQ4IT22</accession>
<dbReference type="Pfam" id="PF02801">
    <property type="entry name" value="Ketoacyl-synt_C"/>
    <property type="match status" value="1"/>
</dbReference>
<organism evidence="6 7">
    <name type="scientific">Micromonospora lutea</name>
    <dbReference type="NCBI Taxonomy" id="419825"/>
    <lineage>
        <taxon>Bacteria</taxon>
        <taxon>Bacillati</taxon>
        <taxon>Actinomycetota</taxon>
        <taxon>Actinomycetes</taxon>
        <taxon>Micromonosporales</taxon>
        <taxon>Micromonosporaceae</taxon>
        <taxon>Micromonospora</taxon>
    </lineage>
</organism>
<comment type="caution">
    <text evidence="6">The sequence shown here is derived from an EMBL/GenBank/DDBJ whole genome shotgun (WGS) entry which is preliminary data.</text>
</comment>
<dbReference type="InterPro" id="IPR006162">
    <property type="entry name" value="Ppantetheine_attach_site"/>
</dbReference>
<dbReference type="Pfam" id="PF22621">
    <property type="entry name" value="CurL-like_PKS_C"/>
    <property type="match status" value="1"/>
</dbReference>
<dbReference type="InterPro" id="IPR050091">
    <property type="entry name" value="PKS_NRPS_Biosynth_Enz"/>
</dbReference>
<dbReference type="SUPFAM" id="SSF51735">
    <property type="entry name" value="NAD(P)-binding Rossmann-fold domains"/>
    <property type="match status" value="2"/>
</dbReference>
<protein>
    <submittedName>
        <fullName evidence="6">Uncharacterized protein</fullName>
    </submittedName>
</protein>
<dbReference type="SUPFAM" id="SSF47336">
    <property type="entry name" value="ACP-like"/>
    <property type="match status" value="1"/>
</dbReference>
<dbReference type="Pfam" id="PF13489">
    <property type="entry name" value="Methyltransf_23"/>
    <property type="match status" value="1"/>
</dbReference>
<proteinExistence type="predicted"/>
<dbReference type="InterPro" id="IPR013968">
    <property type="entry name" value="PKS_KR"/>
</dbReference>
<gene>
    <name evidence="6" type="ORF">Vlu01_16800</name>
</gene>
<keyword evidence="3" id="KW-0808">Transferase</keyword>
<feature type="domain" description="Ketosynthase family 3 (KS3)" evidence="5">
    <location>
        <begin position="8"/>
        <end position="439"/>
    </location>
</feature>
<evidence type="ECO:0000313" key="7">
    <source>
        <dbReference type="Proteomes" id="UP000643165"/>
    </source>
</evidence>
<evidence type="ECO:0000259" key="5">
    <source>
        <dbReference type="PROSITE" id="PS52004"/>
    </source>
</evidence>
<dbReference type="CDD" id="cd00833">
    <property type="entry name" value="PKS"/>
    <property type="match status" value="1"/>
</dbReference>
<keyword evidence="1" id="KW-0596">Phosphopantetheine</keyword>
<dbReference type="InterPro" id="IPR014030">
    <property type="entry name" value="Ketoacyl_synth_N"/>
</dbReference>
<dbReference type="Gene3D" id="3.40.47.10">
    <property type="match status" value="1"/>
</dbReference>
<dbReference type="PROSITE" id="PS52004">
    <property type="entry name" value="KS3_2"/>
    <property type="match status" value="1"/>
</dbReference>
<dbReference type="InterPro" id="IPR036291">
    <property type="entry name" value="NAD(P)-bd_dom_sf"/>
</dbReference>
<dbReference type="CDD" id="cd02440">
    <property type="entry name" value="AdoMet_MTases"/>
    <property type="match status" value="1"/>
</dbReference>
<sequence length="1762" mass="187207">MTELDDAPEPIAIISMAGRFPGADSVDQFWANLCAEVDSIDRFSPADLLLRDHDPEHALHPRFVGAEGRLDDPELFAAEFFGYPPHQAEIMDPQHRICLELAWEAIDAVGYDPATLDAPTGVFVATAFSTYLVRNLLGQDPGRHREAQRRDGLNLLLHNDKDFVPSTISYRLGLTGPSYAIGSACSSSLVAVHVAARSLWAQECDLALAGGVCVHVPQQYGYLNDENGIYSPDGRCAAFDVAANGTVGGSGAGMVLLKRLADAQRDGDHVVALLLGSAVNNDGGDKVGYTAPGVRGQRDAIIEAHAVAGVSADSIGLVEAHGTGTRLGDPVEVEALTQAFQVGTARQGYCALGSVKSNIGHLDAAAGIAGLVKAAMSVRTGVIPASLHVEEPNAALGLPRTPFFVPPTTVGWPVSDQPRRAGVSSFGMGGTNAHVVLEEPPVPVPRDRRLRAGQVLTLSATDTDTLTATARDLADHLREHPDSDLADVAGTLAGRRALPYRRAVLAADLAGAVAALSAPSDTVAPATARQVILLLGDLSMTPDLESVAAVEVTPHEYWQECVAAFAAAGFDLPGAAEGHAARRYAHGYAYGRTLRAWGVRPTATVAAGPELLAAQTLTGALTTAEAVRLVLRDDGTVATDPGRLAREVGGHLNGQPSVVVVLGDSELVDALRRECSDEQSIVDMIGAGPADDRPTMPLTGALARLWVTGVDVDWAELHRAQRTRRVPVPSRRLQRRRYWVDPPARPVPFADLVELGGPLRREVARQRGEPPGIDDYPGLREDLDRFCAQLALWSLRRVGLDVRAGTTHDAAELPRRLGVLPALRRLLDAMLTMLLADGYVVRDGDRLRFTSLLDGTATGDEEVVAAGRKLTLDHPEFAGLVHLLLHCARGYPRALREPGEARRLLCPEGDSDLPERGLSRYTVAHRAAPGLAATLGTLLDDLVSRLDRPVRVLEVGAGLGGLTSVLAAGHGAGKLIYHATDISRASVSRLATLARERGWDWVRADVLDITADPAAQGFGGHRYDLICGLDVLHAVPDLRECIAGLRSVLAPGGLLALIETTATDRWTTLVWGLSPGRSEYGDACHHNPLLSADNWRALLGESGFDGYEVLVPTHGPRDAALLLAQEPGRLAGTPRAPSAPAWPAKRADLATWSYVPGWRHGPSVAPAASGTDGICLLFSGVPGNADVELGALVRERLAARGLRVVTVAAGPTPEASHTTLMRRLAEADGPVRLVVHLWAAEDSWSRRGPVTAEALPDSQRFGLHSLLDLARALDTVATGDPVRLIAVTVGTQAVLGDEVRHPEHATVAAAAKVIPREYPWLSCTAMDIDDVSVLPYLADRVVDELMAADESTIVGYRGRRRFVPQYLAEPLGPATTPVVAPRTGGVYLVCGGLGGLGLSIAEWLGTASSSVVLTSRRDFPAAHTWDTYDSGDNATARAVRRLRVLRAAGARVEVVRADVTDAARMRAVITAAEDRYGPLTGVVHAAGVTDTAGMIQRRSAADTDAVIRAKTIGPLVLDEALGERRLDFFVLCSSIGTVLYKIKFGEIGYLAGNEFVDAFAEYRRSRGRTETVAVNWSDWLDDGMGADAQRRLGERYHTNGPSPTDDLLGGLSHAEGVEMLARIVGHGVGPRVVVSTQDLDEMLARHASFSTADHLAAVSGLRAVAPTPPARPASADTLTDPAERTLAGFFTDLLGVPQIAPTDDFFELGGDSLIALRLLAMLRDEYGVELSMGVVFDTPTVRGLARAVDRARTTADGEKEAS</sequence>
<dbReference type="PANTHER" id="PTHR43775:SF37">
    <property type="entry name" value="SI:DKEY-61P9.11"/>
    <property type="match status" value="1"/>
</dbReference>
<dbReference type="PROSITE" id="PS50075">
    <property type="entry name" value="CARRIER"/>
    <property type="match status" value="1"/>
</dbReference>
<dbReference type="InterPro" id="IPR057326">
    <property type="entry name" value="KR_dom"/>
</dbReference>
<dbReference type="Gene3D" id="1.10.1240.100">
    <property type="match status" value="1"/>
</dbReference>
<dbReference type="PROSITE" id="PS00606">
    <property type="entry name" value="KS3_1"/>
    <property type="match status" value="1"/>
</dbReference>
<dbReference type="CDD" id="cd08953">
    <property type="entry name" value="KR_2_SDR_x"/>
    <property type="match status" value="1"/>
</dbReference>
<keyword evidence="2" id="KW-0597">Phosphoprotein</keyword>
<dbReference type="InterPro" id="IPR014031">
    <property type="entry name" value="Ketoacyl_synth_C"/>
</dbReference>
<feature type="domain" description="Carrier" evidence="4">
    <location>
        <begin position="1677"/>
        <end position="1752"/>
    </location>
</feature>
<dbReference type="InterPro" id="IPR036736">
    <property type="entry name" value="ACP-like_sf"/>
</dbReference>
<dbReference type="Proteomes" id="UP000643165">
    <property type="component" value="Unassembled WGS sequence"/>
</dbReference>
<name>A0ABQ4IT22_9ACTN</name>
<dbReference type="Gene3D" id="3.40.50.150">
    <property type="entry name" value="Vaccinia Virus protein VP39"/>
    <property type="match status" value="1"/>
</dbReference>
<evidence type="ECO:0000259" key="4">
    <source>
        <dbReference type="PROSITE" id="PS50075"/>
    </source>
</evidence>
<dbReference type="SUPFAM" id="SSF53335">
    <property type="entry name" value="S-adenosyl-L-methionine-dependent methyltransferases"/>
    <property type="match status" value="1"/>
</dbReference>